<dbReference type="InterPro" id="IPR022702">
    <property type="entry name" value="Cytosine_MeTrfase1_RFD"/>
</dbReference>
<evidence type="ECO:0000313" key="4">
    <source>
        <dbReference type="EMBL" id="KAK9727792.1"/>
    </source>
</evidence>
<dbReference type="Pfam" id="PF12047">
    <property type="entry name" value="DNMT1-RFD"/>
    <property type="match status" value="1"/>
</dbReference>
<proteinExistence type="predicted"/>
<organism evidence="4 5">
    <name type="scientific">Basidiobolus ranarum</name>
    <dbReference type="NCBI Taxonomy" id="34480"/>
    <lineage>
        <taxon>Eukaryota</taxon>
        <taxon>Fungi</taxon>
        <taxon>Fungi incertae sedis</taxon>
        <taxon>Zoopagomycota</taxon>
        <taxon>Entomophthoromycotina</taxon>
        <taxon>Basidiobolomycetes</taxon>
        <taxon>Basidiobolales</taxon>
        <taxon>Basidiobolaceae</taxon>
        <taxon>Basidiobolus</taxon>
    </lineage>
</organism>
<comment type="subcellular location">
    <subcellularLocation>
        <location evidence="1">Nucleus</location>
    </subcellularLocation>
</comment>
<protein>
    <recommendedName>
        <fullName evidence="3">RFTS domain-containing protein</fullName>
    </recommendedName>
</protein>
<evidence type="ECO:0000259" key="3">
    <source>
        <dbReference type="Pfam" id="PF12047"/>
    </source>
</evidence>
<evidence type="ECO:0000256" key="1">
    <source>
        <dbReference type="ARBA" id="ARBA00004123"/>
    </source>
</evidence>
<keyword evidence="2" id="KW-0539">Nucleus</keyword>
<comment type="caution">
    <text evidence="4">The sequence shown here is derived from an EMBL/GenBank/DDBJ whole genome shotgun (WGS) entry which is preliminary data.</text>
</comment>
<reference evidence="4 5" key="1">
    <citation type="submission" date="2023-04" db="EMBL/GenBank/DDBJ databases">
        <title>Genome of Basidiobolus ranarum AG-B5.</title>
        <authorList>
            <person name="Stajich J.E."/>
            <person name="Carter-House D."/>
            <person name="Gryganskyi A."/>
        </authorList>
    </citation>
    <scope>NUCLEOTIDE SEQUENCE [LARGE SCALE GENOMIC DNA]</scope>
    <source>
        <strain evidence="4 5">AG-B5</strain>
    </source>
</reference>
<evidence type="ECO:0000256" key="2">
    <source>
        <dbReference type="ARBA" id="ARBA00023242"/>
    </source>
</evidence>
<keyword evidence="5" id="KW-1185">Reference proteome</keyword>
<accession>A0ABR2W9B4</accession>
<sequence>MSSHSSANYPLERELFPTIVKDAYRSLIDVEICSITDNKFVDLSQISTLGPFKVYAKIPHSEVSPEVLRKYKHAVTPYISIQIPVISEWSLQFSSGQTGIWIRSESAWYVVENVSSKYQAVWQSTREKADILGYIINLLTNVPTVGSTYDEVIQSVANWLPTSKDLVIHKLMEYGDFISAQLQLQPKTIQRTAFYTKFMKEYQIFQDSQYSNARNIFRECPSVSFDQDGIWRCPLSDCYTVFVNLEGSDDIYHTKILPHLNEHQQLLEHKVGHKDGRSLNLSEQQTNNENRIRLLVESLEQEVHQPTV</sequence>
<feature type="domain" description="RFTS" evidence="3">
    <location>
        <begin position="72"/>
        <end position="156"/>
    </location>
</feature>
<gene>
    <name evidence="4" type="ORF">K7432_001568</name>
</gene>
<name>A0ABR2W9B4_9FUNG</name>
<dbReference type="EMBL" id="JASJQH010006911">
    <property type="protein sequence ID" value="KAK9727792.1"/>
    <property type="molecule type" value="Genomic_DNA"/>
</dbReference>
<dbReference type="Proteomes" id="UP001479436">
    <property type="component" value="Unassembled WGS sequence"/>
</dbReference>
<evidence type="ECO:0000313" key="5">
    <source>
        <dbReference type="Proteomes" id="UP001479436"/>
    </source>
</evidence>